<comment type="caution">
    <text evidence="1">The sequence shown here is derived from an EMBL/GenBank/DDBJ whole genome shotgun (WGS) entry which is preliminary data.</text>
</comment>
<accession>A0A0F8W7X8</accession>
<sequence length="345" mass="38466">PVTDTGNLWVNGEKLTNNADFYEVGSAIDLIHFYSLSAEIVSLYFDAIDIIDGIGSYNHSNIGSVKTQTNLYESDMYKFHMTDVDTLLASSGPFSSGTLGWQTTLGGGNIDINTGKFENPETNNIDSDNRYLDFATNQVLANTYIDRNYGIRPVGELVIYFEVNPEFFPAVTSFGMYLTDFNGDTILSIMISEVGTGILLRVTNVAETETVTILNLNELVKIKVTLNTELEVFSVHSNVDGVDFYTLFHSNVEEDFYNIKFNLYSSTTTWSGWELDNIGIYFEGLSLDLSEMGYGEFYKIDLSEAEGSYAFDGYVHVGTTDPYSISDGYLIENDFLNEVLAISEN</sequence>
<protein>
    <submittedName>
        <fullName evidence="1">Uncharacterized protein</fullName>
    </submittedName>
</protein>
<feature type="non-terminal residue" evidence="1">
    <location>
        <position position="345"/>
    </location>
</feature>
<proteinExistence type="predicted"/>
<evidence type="ECO:0000313" key="1">
    <source>
        <dbReference type="EMBL" id="KKK52743.1"/>
    </source>
</evidence>
<organism evidence="1">
    <name type="scientific">marine sediment metagenome</name>
    <dbReference type="NCBI Taxonomy" id="412755"/>
    <lineage>
        <taxon>unclassified sequences</taxon>
        <taxon>metagenomes</taxon>
        <taxon>ecological metagenomes</taxon>
    </lineage>
</organism>
<name>A0A0F8W7X8_9ZZZZ</name>
<feature type="non-terminal residue" evidence="1">
    <location>
        <position position="1"/>
    </location>
</feature>
<gene>
    <name evidence="1" type="ORF">LCGC14_3101840</name>
</gene>
<dbReference type="AlphaFoldDB" id="A0A0F8W7X8"/>
<reference evidence="1" key="1">
    <citation type="journal article" date="2015" name="Nature">
        <title>Complex archaea that bridge the gap between prokaryotes and eukaryotes.</title>
        <authorList>
            <person name="Spang A."/>
            <person name="Saw J.H."/>
            <person name="Jorgensen S.L."/>
            <person name="Zaremba-Niedzwiedzka K."/>
            <person name="Martijn J."/>
            <person name="Lind A.E."/>
            <person name="van Eijk R."/>
            <person name="Schleper C."/>
            <person name="Guy L."/>
            <person name="Ettema T.J."/>
        </authorList>
    </citation>
    <scope>NUCLEOTIDE SEQUENCE</scope>
</reference>
<dbReference type="EMBL" id="LAZR01066864">
    <property type="protein sequence ID" value="KKK52743.1"/>
    <property type="molecule type" value="Genomic_DNA"/>
</dbReference>